<protein>
    <submittedName>
        <fullName evidence="3">Uncharacterized protein</fullName>
    </submittedName>
</protein>
<feature type="region of interest" description="Disordered" evidence="1">
    <location>
        <begin position="42"/>
        <end position="82"/>
    </location>
</feature>
<evidence type="ECO:0000313" key="4">
    <source>
        <dbReference type="Proteomes" id="UP000008645"/>
    </source>
</evidence>
<organism evidence="3 4">
    <name type="scientific">Mycoplasma suis (strain KI_3806)</name>
    <dbReference type="NCBI Taxonomy" id="708248"/>
    <lineage>
        <taxon>Bacteria</taxon>
        <taxon>Bacillati</taxon>
        <taxon>Mycoplasmatota</taxon>
        <taxon>Mollicutes</taxon>
        <taxon>Mycoplasmataceae</taxon>
        <taxon>Mycoplasma</taxon>
    </lineage>
</organism>
<sequence>MFSFSNLVKFSIPLLSLAGTIGGGSYGLITLLGDNNKVEVKDSGQLKSQNKTPETRDLKPLVQGQEETKQETPPIQEEPKKRIIDPNKVVSEVFYKKVEESDTEEEEWMSCYRKKYGEYLGSSDWGWSCKYSFLGIWNRRKEKKPDMLLRIEKEEAYNALGFYFDMKGIENNSEFLNKLKNGLTFGGGKFCKTGWEESNGEKIIVLCEEQLNRKI</sequence>
<proteinExistence type="predicted"/>
<evidence type="ECO:0000313" key="3">
    <source>
        <dbReference type="EMBL" id="CBZ40207.1"/>
    </source>
</evidence>
<accession>F0V2Y5</accession>
<dbReference type="EMBL" id="FQ790233">
    <property type="protein sequence ID" value="CBZ40207.1"/>
    <property type="molecule type" value="Genomic_DNA"/>
</dbReference>
<keyword evidence="2" id="KW-0472">Membrane</keyword>
<dbReference type="AlphaFoldDB" id="F0V2Y5"/>
<dbReference type="HOGENOM" id="CLU_111547_0_0_14"/>
<keyword evidence="2" id="KW-1133">Transmembrane helix</keyword>
<name>F0V2Y5_MYCS3</name>
<keyword evidence="2" id="KW-0812">Transmembrane</keyword>
<evidence type="ECO:0000256" key="2">
    <source>
        <dbReference type="SAM" id="Phobius"/>
    </source>
</evidence>
<dbReference type="Proteomes" id="UP000008645">
    <property type="component" value="Chromosome"/>
</dbReference>
<dbReference type="KEGG" id="msk:MSUIS_01140"/>
<evidence type="ECO:0000256" key="1">
    <source>
        <dbReference type="SAM" id="MobiDB-lite"/>
    </source>
</evidence>
<reference evidence="3 4" key="1">
    <citation type="journal article" date="2011" name="J. Bacteriol.">
        <title>Complete genome sequence of the hemotrophic Mycoplasma suis strain KI3806.</title>
        <authorList>
            <person name="Oehlerking J."/>
            <person name="Kube M."/>
            <person name="Felder K.M."/>
            <person name="Matter D."/>
            <person name="Wittenbrink M.M."/>
            <person name="Schwarzenbach S."/>
            <person name="Kramer M.M."/>
            <person name="Hoelzle K."/>
            <person name="Hoelzle L.E."/>
        </authorList>
    </citation>
    <scope>NUCLEOTIDE SEQUENCE [LARGE SCALE GENOMIC DNA]</scope>
    <source>
        <strain evidence="4">KI_3806</strain>
    </source>
</reference>
<gene>
    <name evidence="3" type="ORF">MSUIS_01140</name>
</gene>
<feature type="transmembrane region" description="Helical" evidence="2">
    <location>
        <begin position="12"/>
        <end position="33"/>
    </location>
</feature>